<dbReference type="EMBL" id="CAUOFW020005536">
    <property type="protein sequence ID" value="CAK9170625.1"/>
    <property type="molecule type" value="Genomic_DNA"/>
</dbReference>
<accession>A0ABC8TME4</accession>
<dbReference type="AlphaFoldDB" id="A0ABC8TME4"/>
<name>A0ABC8TME4_9AQUA</name>
<evidence type="ECO:0000313" key="4">
    <source>
        <dbReference type="Proteomes" id="UP001642360"/>
    </source>
</evidence>
<comment type="caution">
    <text evidence="3">The sequence shown here is derived from an EMBL/GenBank/DDBJ whole genome shotgun (WGS) entry which is preliminary data.</text>
</comment>
<sequence length="111" mass="12722">MLVFVVPLCKIWSMVGPYVFFLILLCWIFICVYIGFCFVFLRAENMARKATGEDPLPEEDPSNLVFKPIPEPSRLDSFLITNQISTYCNQINGVAGQSFSRLYLMKALQEN</sequence>
<organism evidence="3 4">
    <name type="scientific">Ilex paraguariensis</name>
    <name type="common">yerba mate</name>
    <dbReference type="NCBI Taxonomy" id="185542"/>
    <lineage>
        <taxon>Eukaryota</taxon>
        <taxon>Viridiplantae</taxon>
        <taxon>Streptophyta</taxon>
        <taxon>Embryophyta</taxon>
        <taxon>Tracheophyta</taxon>
        <taxon>Spermatophyta</taxon>
        <taxon>Magnoliopsida</taxon>
        <taxon>eudicotyledons</taxon>
        <taxon>Gunneridae</taxon>
        <taxon>Pentapetalae</taxon>
        <taxon>asterids</taxon>
        <taxon>campanulids</taxon>
        <taxon>Aquifoliales</taxon>
        <taxon>Aquifoliaceae</taxon>
        <taxon>Ilex</taxon>
    </lineage>
</organism>
<dbReference type="Proteomes" id="UP001642360">
    <property type="component" value="Unassembled WGS sequence"/>
</dbReference>
<evidence type="ECO:0000259" key="2">
    <source>
        <dbReference type="Pfam" id="PF19445"/>
    </source>
</evidence>
<feature type="domain" description="eIF3h C-terminal" evidence="2">
    <location>
        <begin position="43"/>
        <end position="110"/>
    </location>
</feature>
<feature type="transmembrane region" description="Helical" evidence="1">
    <location>
        <begin position="20"/>
        <end position="41"/>
    </location>
</feature>
<dbReference type="Pfam" id="PF19445">
    <property type="entry name" value="eIF3h_C"/>
    <property type="match status" value="1"/>
</dbReference>
<evidence type="ECO:0000313" key="3">
    <source>
        <dbReference type="EMBL" id="CAK9170625.1"/>
    </source>
</evidence>
<evidence type="ECO:0000256" key="1">
    <source>
        <dbReference type="SAM" id="Phobius"/>
    </source>
</evidence>
<dbReference type="InterPro" id="IPR045810">
    <property type="entry name" value="eIF3h_C"/>
</dbReference>
<gene>
    <name evidence="3" type="ORF">ILEXP_LOCUS40122</name>
</gene>
<keyword evidence="1" id="KW-0472">Membrane</keyword>
<keyword evidence="1" id="KW-1133">Transmembrane helix</keyword>
<keyword evidence="1" id="KW-0812">Transmembrane</keyword>
<protein>
    <recommendedName>
        <fullName evidence="2">eIF3h C-terminal domain-containing protein</fullName>
    </recommendedName>
</protein>
<reference evidence="3 4" key="1">
    <citation type="submission" date="2024-02" db="EMBL/GenBank/DDBJ databases">
        <authorList>
            <person name="Vignale AGUSTIN F."/>
            <person name="Sosa J E."/>
            <person name="Modenutti C."/>
        </authorList>
    </citation>
    <scope>NUCLEOTIDE SEQUENCE [LARGE SCALE GENOMIC DNA]</scope>
</reference>
<proteinExistence type="predicted"/>
<keyword evidence="4" id="KW-1185">Reference proteome</keyword>